<accession>A0A8T0FYV2</accession>
<evidence type="ECO:0000313" key="3">
    <source>
        <dbReference type="Proteomes" id="UP000807504"/>
    </source>
</evidence>
<keyword evidence="1" id="KW-0472">Membrane</keyword>
<dbReference type="EMBL" id="JABXBU010000002">
    <property type="protein sequence ID" value="KAF8794043.1"/>
    <property type="molecule type" value="Genomic_DNA"/>
</dbReference>
<name>A0A8T0FYV2_ARGBR</name>
<evidence type="ECO:0000313" key="2">
    <source>
        <dbReference type="EMBL" id="KAF8794043.1"/>
    </source>
</evidence>
<sequence length="104" mass="12039">MDVQIEMQEMGVNRPNDPNTPRVIRPDIVPLETAPDVIPHERIRRYWYQTSCCIVIIVIIVIILLFLFWLWTNRVLLKLDASATIDTVSNRTISDKHGEGGIHF</sequence>
<keyword evidence="3" id="KW-1185">Reference proteome</keyword>
<dbReference type="AlphaFoldDB" id="A0A8T0FYV2"/>
<reference evidence="2" key="2">
    <citation type="submission" date="2020-06" db="EMBL/GenBank/DDBJ databases">
        <authorList>
            <person name="Sheffer M."/>
        </authorList>
    </citation>
    <scope>NUCLEOTIDE SEQUENCE</scope>
</reference>
<keyword evidence="1" id="KW-0812">Transmembrane</keyword>
<keyword evidence="1" id="KW-1133">Transmembrane helix</keyword>
<reference evidence="2" key="1">
    <citation type="journal article" date="2020" name="bioRxiv">
        <title>Chromosome-level reference genome of the European wasp spider Argiope bruennichi: a resource for studies on range expansion and evolutionary adaptation.</title>
        <authorList>
            <person name="Sheffer M.M."/>
            <person name="Hoppe A."/>
            <person name="Krehenwinkel H."/>
            <person name="Uhl G."/>
            <person name="Kuss A.W."/>
            <person name="Jensen L."/>
            <person name="Jensen C."/>
            <person name="Gillespie R.G."/>
            <person name="Hoff K.J."/>
            <person name="Prost S."/>
        </authorList>
    </citation>
    <scope>NUCLEOTIDE SEQUENCE</scope>
</reference>
<comment type="caution">
    <text evidence="2">The sequence shown here is derived from an EMBL/GenBank/DDBJ whole genome shotgun (WGS) entry which is preliminary data.</text>
</comment>
<feature type="transmembrane region" description="Helical" evidence="1">
    <location>
        <begin position="46"/>
        <end position="71"/>
    </location>
</feature>
<proteinExistence type="predicted"/>
<organism evidence="2 3">
    <name type="scientific">Argiope bruennichi</name>
    <name type="common">Wasp spider</name>
    <name type="synonym">Aranea bruennichi</name>
    <dbReference type="NCBI Taxonomy" id="94029"/>
    <lineage>
        <taxon>Eukaryota</taxon>
        <taxon>Metazoa</taxon>
        <taxon>Ecdysozoa</taxon>
        <taxon>Arthropoda</taxon>
        <taxon>Chelicerata</taxon>
        <taxon>Arachnida</taxon>
        <taxon>Araneae</taxon>
        <taxon>Araneomorphae</taxon>
        <taxon>Entelegynae</taxon>
        <taxon>Araneoidea</taxon>
        <taxon>Araneidae</taxon>
        <taxon>Argiope</taxon>
    </lineage>
</organism>
<evidence type="ECO:0000256" key="1">
    <source>
        <dbReference type="SAM" id="Phobius"/>
    </source>
</evidence>
<protein>
    <submittedName>
        <fullName evidence="2">Uncharacterized protein</fullName>
    </submittedName>
</protein>
<dbReference type="Proteomes" id="UP000807504">
    <property type="component" value="Unassembled WGS sequence"/>
</dbReference>
<gene>
    <name evidence="2" type="ORF">HNY73_002066</name>
</gene>